<feature type="domain" description="DUF2087" evidence="1">
    <location>
        <begin position="16"/>
        <end position="85"/>
    </location>
</feature>
<evidence type="ECO:0000313" key="2">
    <source>
        <dbReference type="EMBL" id="AFM41508.1"/>
    </source>
</evidence>
<dbReference type="KEGG" id="dai:Desaci_2570"/>
<gene>
    <name evidence="2" type="ordered locus">Desaci_2570</name>
</gene>
<dbReference type="EMBL" id="CP003639">
    <property type="protein sequence ID" value="AFM41508.1"/>
    <property type="molecule type" value="Genomic_DNA"/>
</dbReference>
<evidence type="ECO:0000259" key="1">
    <source>
        <dbReference type="Pfam" id="PF09860"/>
    </source>
</evidence>
<keyword evidence="3" id="KW-1185">Reference proteome</keyword>
<dbReference type="Proteomes" id="UP000002892">
    <property type="component" value="Chromosome"/>
</dbReference>
<dbReference type="InterPro" id="IPR018656">
    <property type="entry name" value="DUF2087"/>
</dbReference>
<dbReference type="RefSeq" id="WP_014827506.1">
    <property type="nucleotide sequence ID" value="NC_018068.1"/>
</dbReference>
<dbReference type="Pfam" id="PF09860">
    <property type="entry name" value="DUF2087"/>
    <property type="match status" value="1"/>
</dbReference>
<accession>I4D6T4</accession>
<dbReference type="AlphaFoldDB" id="I4D6T4"/>
<name>I4D6T4_DESAJ</name>
<dbReference type="OrthoDB" id="9789954at2"/>
<protein>
    <recommendedName>
        <fullName evidence="1">DUF2087 domain-containing protein</fullName>
    </recommendedName>
</protein>
<reference evidence="2 3" key="1">
    <citation type="journal article" date="2012" name="J. Bacteriol.">
        <title>Complete genome sequences of Desulfosporosinus orientis DSM765T, Desulfosporosinus youngiae DSM17734T, Desulfosporosinus meridiei DSM13257T, and Desulfosporosinus acidiphilus DSM22704T.</title>
        <authorList>
            <person name="Pester M."/>
            <person name="Brambilla E."/>
            <person name="Alazard D."/>
            <person name="Rattei T."/>
            <person name="Weinmaier T."/>
            <person name="Han J."/>
            <person name="Lucas S."/>
            <person name="Lapidus A."/>
            <person name="Cheng J.F."/>
            <person name="Goodwin L."/>
            <person name="Pitluck S."/>
            <person name="Peters L."/>
            <person name="Ovchinnikova G."/>
            <person name="Teshima H."/>
            <person name="Detter J.C."/>
            <person name="Han C.S."/>
            <person name="Tapia R."/>
            <person name="Land M.L."/>
            <person name="Hauser L."/>
            <person name="Kyrpides N.C."/>
            <person name="Ivanova N.N."/>
            <person name="Pagani I."/>
            <person name="Huntmann M."/>
            <person name="Wei C.L."/>
            <person name="Davenport K.W."/>
            <person name="Daligault H."/>
            <person name="Chain P.S."/>
            <person name="Chen A."/>
            <person name="Mavromatis K."/>
            <person name="Markowitz V."/>
            <person name="Szeto E."/>
            <person name="Mikhailova N."/>
            <person name="Pati A."/>
            <person name="Wagner M."/>
            <person name="Woyke T."/>
            <person name="Ollivier B."/>
            <person name="Klenk H.P."/>
            <person name="Spring S."/>
            <person name="Loy A."/>
        </authorList>
    </citation>
    <scope>NUCLEOTIDE SEQUENCE [LARGE SCALE GENOMIC DNA]</scope>
    <source>
        <strain evidence="3">DSM 22704 / JCM 16185 / SJ4</strain>
    </source>
</reference>
<organism evidence="2 3">
    <name type="scientific">Desulfosporosinus acidiphilus (strain DSM 22704 / JCM 16185 / SJ4)</name>
    <dbReference type="NCBI Taxonomy" id="646529"/>
    <lineage>
        <taxon>Bacteria</taxon>
        <taxon>Bacillati</taxon>
        <taxon>Bacillota</taxon>
        <taxon>Clostridia</taxon>
        <taxon>Eubacteriales</taxon>
        <taxon>Desulfitobacteriaceae</taxon>
        <taxon>Desulfosporosinus</taxon>
    </lineage>
</organism>
<sequence length="100" mass="12270">MEQKLNIKRFLDDSGRITQLPQKQKVRYALLEYLAEKFEIDCSYTERDVNDICNKWHTFEDYFLLRRELVDNGLLCRERDDSIYWKVPINTKERKVNDEY</sequence>
<proteinExistence type="predicted"/>
<dbReference type="STRING" id="646529.Desaci_2570"/>
<evidence type="ECO:0000313" key="3">
    <source>
        <dbReference type="Proteomes" id="UP000002892"/>
    </source>
</evidence>
<dbReference type="HOGENOM" id="CLU_146519_0_0_9"/>
<dbReference type="eggNOG" id="COG3860">
    <property type="taxonomic scope" value="Bacteria"/>
</dbReference>